<dbReference type="GO" id="GO:0007266">
    <property type="term" value="P:Rho protein signal transduction"/>
    <property type="evidence" value="ECO:0007669"/>
    <property type="project" value="InterPro"/>
</dbReference>
<dbReference type="InterPro" id="IPR030045">
    <property type="entry name" value="CTNNAL1"/>
</dbReference>
<keyword evidence="7" id="KW-1185">Reference proteome</keyword>
<evidence type="ECO:0000313" key="6">
    <source>
        <dbReference type="EMBL" id="VDM96508.1"/>
    </source>
</evidence>
<dbReference type="Gene3D" id="1.20.120.230">
    <property type="entry name" value="Alpha-catenin/vinculin-like"/>
    <property type="match status" value="4"/>
</dbReference>
<dbReference type="GO" id="GO:0005737">
    <property type="term" value="C:cytoplasm"/>
    <property type="evidence" value="ECO:0007669"/>
    <property type="project" value="UniProtKB-SubCell"/>
</dbReference>
<dbReference type="InterPro" id="IPR006077">
    <property type="entry name" value="Vinculin/catenin"/>
</dbReference>
<evidence type="ECO:0000256" key="1">
    <source>
        <dbReference type="ARBA" id="ARBA00004496"/>
    </source>
</evidence>
<evidence type="ECO:0000256" key="2">
    <source>
        <dbReference type="ARBA" id="ARBA00008376"/>
    </source>
</evidence>
<dbReference type="InterPro" id="IPR001033">
    <property type="entry name" value="Alpha_catenin"/>
</dbReference>
<comment type="similarity">
    <text evidence="2">Belongs to the vinculin/alpha-catenin family.</text>
</comment>
<organism evidence="8">
    <name type="scientific">Thelazia callipaeda</name>
    <name type="common">Oriental eyeworm</name>
    <name type="synonym">Parasitic nematode</name>
    <dbReference type="NCBI Taxonomy" id="103827"/>
    <lineage>
        <taxon>Eukaryota</taxon>
        <taxon>Metazoa</taxon>
        <taxon>Ecdysozoa</taxon>
        <taxon>Nematoda</taxon>
        <taxon>Chromadorea</taxon>
        <taxon>Rhabditida</taxon>
        <taxon>Spirurina</taxon>
        <taxon>Spiruromorpha</taxon>
        <taxon>Thelazioidea</taxon>
        <taxon>Thelaziidae</taxon>
        <taxon>Thelazia</taxon>
    </lineage>
</organism>
<dbReference type="InterPro" id="IPR036723">
    <property type="entry name" value="Alpha-catenin/vinculin-like_sf"/>
</dbReference>
<evidence type="ECO:0000313" key="7">
    <source>
        <dbReference type="Proteomes" id="UP000276776"/>
    </source>
</evidence>
<keyword evidence="4" id="KW-0175">Coiled coil</keyword>
<dbReference type="GO" id="GO:0045296">
    <property type="term" value="F:cadherin binding"/>
    <property type="evidence" value="ECO:0007669"/>
    <property type="project" value="InterPro"/>
</dbReference>
<evidence type="ECO:0000256" key="5">
    <source>
        <dbReference type="SAM" id="MobiDB-lite"/>
    </source>
</evidence>
<evidence type="ECO:0000313" key="8">
    <source>
        <dbReference type="WBParaSite" id="TCLT_0000120201-mRNA-1"/>
    </source>
</evidence>
<dbReference type="SUPFAM" id="SSF47220">
    <property type="entry name" value="alpha-catenin/vinculin-like"/>
    <property type="match status" value="3"/>
</dbReference>
<dbReference type="PANTHER" id="PTHR46342:SF1">
    <property type="entry name" value="ALPHA-CATULIN"/>
    <property type="match status" value="1"/>
</dbReference>
<sequence>MDSMMANGAANASYTFDARNLEIKTKSVEQTLVPLVTQITTLVNLKENYLSSGKKRSEKAFRSALKVGSAVEAAIERFVAVGETIADENPDIQPEMYDACHEARIAGASIANLNGCLADDSNTSIDKSVLVRAARQLLTSVTRVLLLADRVLVKYILRSEDKIAYSLVKLENTTNFTDFVKIFTEFGGDMVDLAHRSGDRQSDLKSEKRRGQMAVARTMLERLTMLLLTSNKTLLRHPDSDSARQCRNGMRLALQLIALCVSDGVLHFDLSHFASPSGKEVLDIGMQLTANAAIRQLTEMLEMVRMTCNVGTGTRERLISALDSLCEMTQDFTDSAYTAHHHREQILDLLEECRFEMTNLIQRDVTDEPLRNETIKVVVERLGRRLKDLRKQLQIVAMEQISEVLRTNEDQLILSSIKACSVSGDIDNVEKFLEKFREHAEHIQEVCRLLHHISLTDGLHVATGHTERNLRSLAPLTLLAGRTLCIHPSSRIARENVEVFCDTWAQCVNDLSRLAKETDAAASGRLVAEKQAYMSLPRPGVSWSETASGGNDRASSPLSRLSSPISSRSVDFYFLKCISPHHSYSEDQFSLGNSAFTKLRNSTDRVEQYQLLAEDTSSSSSASAPSASKSLGASTFFQYRLSTILDDLQKHGTTQKPTKPITLDVEDQQKIAKVGLEMKLLTSEVDAEAEKWDEYAENDIVKRAKAMSSMAYNMYLFTRGDGPLKTTHDLFTQAEFFAEQANKMYKTVREFSYEVPGSAAKNDLSSILEKIPMHCQQLQVLVKSPTVGKPATFSKVDSVIQETKNLMNEIAKLVTSCFVCATKFEIEFRGSSTPRQVLADSEYTQRSSRESTLWRRTPSVRRNAQTPIAQVCF</sequence>
<reference evidence="8" key="1">
    <citation type="submission" date="2017-02" db="UniProtKB">
        <authorList>
            <consortium name="WormBaseParasite"/>
        </authorList>
    </citation>
    <scope>IDENTIFICATION</scope>
</reference>
<name>A0A0N5CM34_THECL</name>
<dbReference type="EMBL" id="UYYF01000135">
    <property type="protein sequence ID" value="VDM96508.1"/>
    <property type="molecule type" value="Genomic_DNA"/>
</dbReference>
<dbReference type="GO" id="GO:0007155">
    <property type="term" value="P:cell adhesion"/>
    <property type="evidence" value="ECO:0007669"/>
    <property type="project" value="InterPro"/>
</dbReference>
<dbReference type="WBParaSite" id="TCLT_0000120201-mRNA-1">
    <property type="protein sequence ID" value="TCLT_0000120201-mRNA-1"/>
    <property type="gene ID" value="TCLT_0000120201"/>
</dbReference>
<dbReference type="STRING" id="103827.A0A0N5CM34"/>
<dbReference type="Pfam" id="PF01044">
    <property type="entry name" value="Vinculin"/>
    <property type="match status" value="2"/>
</dbReference>
<dbReference type="GO" id="GO:0051015">
    <property type="term" value="F:actin filament binding"/>
    <property type="evidence" value="ECO:0007669"/>
    <property type="project" value="InterPro"/>
</dbReference>
<dbReference type="GO" id="GO:0071944">
    <property type="term" value="C:cell periphery"/>
    <property type="evidence" value="ECO:0007669"/>
    <property type="project" value="UniProtKB-ARBA"/>
</dbReference>
<dbReference type="AlphaFoldDB" id="A0A0N5CM34"/>
<evidence type="ECO:0000256" key="3">
    <source>
        <dbReference type="ARBA" id="ARBA00022490"/>
    </source>
</evidence>
<dbReference type="PANTHER" id="PTHR46342">
    <property type="entry name" value="ALPHA-CATULIN"/>
    <property type="match status" value="1"/>
</dbReference>
<feature type="coiled-coil region" evidence="4">
    <location>
        <begin position="372"/>
        <end position="399"/>
    </location>
</feature>
<evidence type="ECO:0000256" key="4">
    <source>
        <dbReference type="SAM" id="Coils"/>
    </source>
</evidence>
<dbReference type="PRINTS" id="PR00805">
    <property type="entry name" value="ALPHACATENIN"/>
</dbReference>
<proteinExistence type="inferred from homology"/>
<comment type="subcellular location">
    <subcellularLocation>
        <location evidence="1">Cytoplasm</location>
    </subcellularLocation>
</comment>
<protein>
    <submittedName>
        <fullName evidence="8">Alpha-catulin</fullName>
    </submittedName>
</protein>
<reference evidence="6 7" key="2">
    <citation type="submission" date="2018-11" db="EMBL/GenBank/DDBJ databases">
        <authorList>
            <consortium name="Pathogen Informatics"/>
        </authorList>
    </citation>
    <scope>NUCLEOTIDE SEQUENCE [LARGE SCALE GENOMIC DNA]</scope>
</reference>
<gene>
    <name evidence="6" type="ORF">TCLT_LOCUS1203</name>
</gene>
<dbReference type="Proteomes" id="UP000276776">
    <property type="component" value="Unassembled WGS sequence"/>
</dbReference>
<keyword evidence="3" id="KW-0963">Cytoplasm</keyword>
<dbReference type="OMA" id="DQQKMAK"/>
<dbReference type="OrthoDB" id="9933814at2759"/>
<accession>A0A0N5CM34</accession>
<feature type="region of interest" description="Disordered" evidence="5">
    <location>
        <begin position="541"/>
        <end position="562"/>
    </location>
</feature>